<evidence type="ECO:0000259" key="6">
    <source>
        <dbReference type="PROSITE" id="PS00497"/>
    </source>
</evidence>
<keyword evidence="5" id="KW-0186">Copper</keyword>
<dbReference type="InterPro" id="IPR050316">
    <property type="entry name" value="Tyrosinase/Hemocyanin"/>
</dbReference>
<feature type="domain" description="Tyrosinase copper-binding" evidence="6">
    <location>
        <begin position="63"/>
        <end position="80"/>
    </location>
</feature>
<evidence type="ECO:0000256" key="4">
    <source>
        <dbReference type="ARBA" id="ARBA00023002"/>
    </source>
</evidence>
<feature type="domain" description="Tyrosinase copper-binding" evidence="7">
    <location>
        <begin position="226"/>
        <end position="237"/>
    </location>
</feature>
<keyword evidence="4" id="KW-0560">Oxidoreductase</keyword>
<protein>
    <submittedName>
        <fullName evidence="8">Tyrosinase family protein</fullName>
    </submittedName>
</protein>
<dbReference type="InterPro" id="IPR002227">
    <property type="entry name" value="Tyrosinase_Cu-bd"/>
</dbReference>
<dbReference type="Gene3D" id="1.10.1280.10">
    <property type="entry name" value="Di-copper center containing domain from catechol oxidase"/>
    <property type="match status" value="1"/>
</dbReference>
<comment type="cofactor">
    <cofactor evidence="1">
        <name>Cu(2+)</name>
        <dbReference type="ChEBI" id="CHEBI:29036"/>
    </cofactor>
</comment>
<dbReference type="InterPro" id="IPR008922">
    <property type="entry name" value="Di-copper_centre_dom_sf"/>
</dbReference>
<dbReference type="PROSITE" id="PS00498">
    <property type="entry name" value="TYROSINASE_2"/>
    <property type="match status" value="1"/>
</dbReference>
<comment type="similarity">
    <text evidence="2">Belongs to the tyrosinase family.</text>
</comment>
<proteinExistence type="inferred from homology"/>
<organism evidence="8 9">
    <name type="scientific">Streptomyces sanyensis</name>
    <dbReference type="NCBI Taxonomy" id="568869"/>
    <lineage>
        <taxon>Bacteria</taxon>
        <taxon>Bacillati</taxon>
        <taxon>Actinomycetota</taxon>
        <taxon>Actinomycetes</taxon>
        <taxon>Kitasatosporales</taxon>
        <taxon>Streptomycetaceae</taxon>
        <taxon>Streptomyces</taxon>
    </lineage>
</organism>
<dbReference type="PANTHER" id="PTHR11474">
    <property type="entry name" value="TYROSINASE FAMILY MEMBER"/>
    <property type="match status" value="1"/>
</dbReference>
<sequence>MPDPGGTAPVYTRINQRNMTRAQKRRFVDALLALKRSGRYDEFVRMHGAYYVTDAEERPRAAHMAPSFFPWHRRYLLEFERALQSVDPGVSVPYWDWTVDDSPSSSLWADDFMGGTGRGLDRQVTTGPFAYRNGGWRIDSRITDGKFLTRDLGRPRNPVTLPTREDVAEALAEPVYDTAPWDSRVTRGFRNAVEGWNPGGEARWRNHNRVHRWVGGLMMGSTSPNDPVFWLHHAFVDLLWVRWQAAHPEAGYLPAQPLPATDPGYGKVFSLDDPMPPWDVRPSELLDHTRHYRYA</sequence>
<dbReference type="Proteomes" id="UP001501147">
    <property type="component" value="Unassembled WGS sequence"/>
</dbReference>
<keyword evidence="9" id="KW-1185">Reference proteome</keyword>
<evidence type="ECO:0000256" key="2">
    <source>
        <dbReference type="ARBA" id="ARBA00009928"/>
    </source>
</evidence>
<evidence type="ECO:0000259" key="7">
    <source>
        <dbReference type="PROSITE" id="PS00498"/>
    </source>
</evidence>
<evidence type="ECO:0000256" key="5">
    <source>
        <dbReference type="ARBA" id="ARBA00023008"/>
    </source>
</evidence>
<reference evidence="9" key="1">
    <citation type="journal article" date="2019" name="Int. J. Syst. Evol. Microbiol.">
        <title>The Global Catalogue of Microorganisms (GCM) 10K type strain sequencing project: providing services to taxonomists for standard genome sequencing and annotation.</title>
        <authorList>
            <consortium name="The Broad Institute Genomics Platform"/>
            <consortium name="The Broad Institute Genome Sequencing Center for Infectious Disease"/>
            <person name="Wu L."/>
            <person name="Ma J."/>
        </authorList>
    </citation>
    <scope>NUCLEOTIDE SEQUENCE [LARGE SCALE GENOMIC DNA]</scope>
    <source>
        <strain evidence="9">JCM 18324</strain>
    </source>
</reference>
<dbReference type="Pfam" id="PF00264">
    <property type="entry name" value="Tyrosinase"/>
    <property type="match status" value="1"/>
</dbReference>
<accession>A0ABP9A5I6</accession>
<comment type="caution">
    <text evidence="8">The sequence shown here is derived from an EMBL/GenBank/DDBJ whole genome shotgun (WGS) entry which is preliminary data.</text>
</comment>
<gene>
    <name evidence="8" type="ORF">GCM10023329_21530</name>
</gene>
<evidence type="ECO:0000313" key="9">
    <source>
        <dbReference type="Proteomes" id="UP001501147"/>
    </source>
</evidence>
<evidence type="ECO:0000256" key="1">
    <source>
        <dbReference type="ARBA" id="ARBA00001973"/>
    </source>
</evidence>
<dbReference type="PRINTS" id="PR00092">
    <property type="entry name" value="TYROSINASE"/>
</dbReference>
<dbReference type="PANTHER" id="PTHR11474:SF126">
    <property type="entry name" value="TYROSINASE-LIKE PROTEIN TYR-1-RELATED"/>
    <property type="match status" value="1"/>
</dbReference>
<name>A0ABP9A5I6_9ACTN</name>
<dbReference type="PROSITE" id="PS00497">
    <property type="entry name" value="TYROSINASE_1"/>
    <property type="match status" value="1"/>
</dbReference>
<evidence type="ECO:0000313" key="8">
    <source>
        <dbReference type="EMBL" id="GAA4773417.1"/>
    </source>
</evidence>
<keyword evidence="3" id="KW-0479">Metal-binding</keyword>
<evidence type="ECO:0000256" key="3">
    <source>
        <dbReference type="ARBA" id="ARBA00022723"/>
    </source>
</evidence>
<dbReference type="EMBL" id="BAABJV010000004">
    <property type="protein sequence ID" value="GAA4773417.1"/>
    <property type="molecule type" value="Genomic_DNA"/>
</dbReference>
<dbReference type="SUPFAM" id="SSF48056">
    <property type="entry name" value="Di-copper centre-containing domain"/>
    <property type="match status" value="1"/>
</dbReference>